<evidence type="ECO:0000259" key="2">
    <source>
        <dbReference type="SMART" id="SM00507"/>
    </source>
</evidence>
<dbReference type="AlphaFoldDB" id="A0AAE0BUQ9"/>
<protein>
    <recommendedName>
        <fullName evidence="2">HNH nuclease domain-containing protein</fullName>
    </recommendedName>
</protein>
<comment type="caution">
    <text evidence="3">The sequence shown here is derived from an EMBL/GenBank/DDBJ whole genome shotgun (WGS) entry which is preliminary data.</text>
</comment>
<dbReference type="Pfam" id="PF01844">
    <property type="entry name" value="HNH"/>
    <property type="match status" value="1"/>
</dbReference>
<dbReference type="Gene3D" id="1.10.30.50">
    <property type="match status" value="1"/>
</dbReference>
<dbReference type="GO" id="GO:0004519">
    <property type="term" value="F:endonuclease activity"/>
    <property type="evidence" value="ECO:0007669"/>
    <property type="project" value="InterPro"/>
</dbReference>
<dbReference type="GO" id="GO:0003676">
    <property type="term" value="F:nucleic acid binding"/>
    <property type="evidence" value="ECO:0007669"/>
    <property type="project" value="InterPro"/>
</dbReference>
<reference evidence="3 4" key="1">
    <citation type="journal article" date="2015" name="Genome Biol. Evol.">
        <title>Comparative Genomics of a Bacterivorous Green Alga Reveals Evolutionary Causalities and Consequences of Phago-Mixotrophic Mode of Nutrition.</title>
        <authorList>
            <person name="Burns J.A."/>
            <person name="Paasch A."/>
            <person name="Narechania A."/>
            <person name="Kim E."/>
        </authorList>
    </citation>
    <scope>NUCLEOTIDE SEQUENCE [LARGE SCALE GENOMIC DNA]</scope>
    <source>
        <strain evidence="3 4">PLY_AMNH</strain>
    </source>
</reference>
<dbReference type="CDD" id="cd00085">
    <property type="entry name" value="HNHc"/>
    <property type="match status" value="1"/>
</dbReference>
<dbReference type="GO" id="GO:0008270">
    <property type="term" value="F:zinc ion binding"/>
    <property type="evidence" value="ECO:0007669"/>
    <property type="project" value="InterPro"/>
</dbReference>
<keyword evidence="4" id="KW-1185">Reference proteome</keyword>
<dbReference type="InterPro" id="IPR002711">
    <property type="entry name" value="HNH"/>
</dbReference>
<name>A0AAE0BUQ9_9CHLO</name>
<dbReference type="InterPro" id="IPR052892">
    <property type="entry name" value="NA-targeting_endonuclease"/>
</dbReference>
<dbReference type="InterPro" id="IPR003615">
    <property type="entry name" value="HNH_nuc"/>
</dbReference>
<dbReference type="PANTHER" id="PTHR33877:SF2">
    <property type="entry name" value="OS07G0170200 PROTEIN"/>
    <property type="match status" value="1"/>
</dbReference>
<dbReference type="Proteomes" id="UP001190700">
    <property type="component" value="Unassembled WGS sequence"/>
</dbReference>
<feature type="region of interest" description="Disordered" evidence="1">
    <location>
        <begin position="1"/>
        <end position="27"/>
    </location>
</feature>
<sequence length="297" mass="33136">MKGRVAAQSTALLPPPRLRGLPSRSREQVNLGRTPLLRLSQSVVKSVRVRAPVRTPLVCQGSNKHTVPAKKPRQSTINNVRDLYSDLEVAGRPLLNEDGSEDLLLPSGESLSMFKLNSFKSLVLDVSFTPVDVVSWQRGIILDILGKADVVEYYDQCVRGATTEFQLPAVLKVNFYVAKRRATTKSSHVNRRSILLRDNYKCQYCGCGENLTIDHVKPVSKGGPWSWDNLVTACSRCNTKKGSKTPEAVGLRLARQPKEPLQTNQHIRRYAQCALNPPDIWKPYLPAGQEVPYLKLP</sequence>
<dbReference type="EMBL" id="LGRX02033079">
    <property type="protein sequence ID" value="KAK3243161.1"/>
    <property type="molecule type" value="Genomic_DNA"/>
</dbReference>
<proteinExistence type="predicted"/>
<evidence type="ECO:0000313" key="3">
    <source>
        <dbReference type="EMBL" id="KAK3243161.1"/>
    </source>
</evidence>
<evidence type="ECO:0000313" key="4">
    <source>
        <dbReference type="Proteomes" id="UP001190700"/>
    </source>
</evidence>
<dbReference type="PANTHER" id="PTHR33877">
    <property type="entry name" value="SLL1193 PROTEIN"/>
    <property type="match status" value="1"/>
</dbReference>
<organism evidence="3 4">
    <name type="scientific">Cymbomonas tetramitiformis</name>
    <dbReference type="NCBI Taxonomy" id="36881"/>
    <lineage>
        <taxon>Eukaryota</taxon>
        <taxon>Viridiplantae</taxon>
        <taxon>Chlorophyta</taxon>
        <taxon>Pyramimonadophyceae</taxon>
        <taxon>Pyramimonadales</taxon>
        <taxon>Pyramimonadaceae</taxon>
        <taxon>Cymbomonas</taxon>
    </lineage>
</organism>
<gene>
    <name evidence="3" type="ORF">CYMTET_47165</name>
</gene>
<evidence type="ECO:0000256" key="1">
    <source>
        <dbReference type="SAM" id="MobiDB-lite"/>
    </source>
</evidence>
<feature type="domain" description="HNH nuclease" evidence="2">
    <location>
        <begin position="189"/>
        <end position="239"/>
    </location>
</feature>
<dbReference type="SMART" id="SM00507">
    <property type="entry name" value="HNHc"/>
    <property type="match status" value="1"/>
</dbReference>
<accession>A0AAE0BUQ9</accession>